<comment type="caution">
    <text evidence="2">The sequence shown here is derived from an EMBL/GenBank/DDBJ whole genome shotgun (WGS) entry which is preliminary data.</text>
</comment>
<gene>
    <name evidence="2" type="ORF">PUN28_009290</name>
</gene>
<dbReference type="Proteomes" id="UP001430953">
    <property type="component" value="Unassembled WGS sequence"/>
</dbReference>
<proteinExistence type="predicted"/>
<sequence length="346" mass="39459">MNKTGNNVNKDTSEEQLRCFVCDDEVQGRSYSLATCKTQNSRTRLVEKLAELVGERYMVVISEDDVICRSCGVLINNLDRAEMEMCTMRDTILNFLEHKYSLKEGELHSDQPKPCQFPQITKSRMKDTSVYFNQLNKNDSNQDDSKEMVSHSWLQCNKCKYTTHLNCFTTYHLKDYNKQKLFHDFCGQGSSKSLQVEGYDCNKADDLENKENQTDNSDVIAENDAVEITASNQTQPVLSIIQTTPLSPTNLLNCNDLYSSNALARDSASSRHSTYDQSSINTVDTDNSRKRLRSDSSDMQNLEEKNRSDAKKQLLTMKEDGSLQIVEITWEEETKTTNTDSTSILK</sequence>
<evidence type="ECO:0000313" key="3">
    <source>
        <dbReference type="Proteomes" id="UP001430953"/>
    </source>
</evidence>
<evidence type="ECO:0000313" key="2">
    <source>
        <dbReference type="EMBL" id="KAL0118517.1"/>
    </source>
</evidence>
<evidence type="ECO:0000256" key="1">
    <source>
        <dbReference type="SAM" id="MobiDB-lite"/>
    </source>
</evidence>
<evidence type="ECO:0008006" key="4">
    <source>
        <dbReference type="Google" id="ProtNLM"/>
    </source>
</evidence>
<feature type="compositionally biased region" description="Basic and acidic residues" evidence="1">
    <location>
        <begin position="286"/>
        <end position="310"/>
    </location>
</feature>
<name>A0AAW2FT25_9HYME</name>
<organism evidence="2 3">
    <name type="scientific">Cardiocondyla obscurior</name>
    <dbReference type="NCBI Taxonomy" id="286306"/>
    <lineage>
        <taxon>Eukaryota</taxon>
        <taxon>Metazoa</taxon>
        <taxon>Ecdysozoa</taxon>
        <taxon>Arthropoda</taxon>
        <taxon>Hexapoda</taxon>
        <taxon>Insecta</taxon>
        <taxon>Pterygota</taxon>
        <taxon>Neoptera</taxon>
        <taxon>Endopterygota</taxon>
        <taxon>Hymenoptera</taxon>
        <taxon>Apocrita</taxon>
        <taxon>Aculeata</taxon>
        <taxon>Formicoidea</taxon>
        <taxon>Formicidae</taxon>
        <taxon>Myrmicinae</taxon>
        <taxon>Cardiocondyla</taxon>
    </lineage>
</organism>
<feature type="compositionally biased region" description="Polar residues" evidence="1">
    <location>
        <begin position="270"/>
        <end position="285"/>
    </location>
</feature>
<protein>
    <recommendedName>
        <fullName evidence="4">ZAD domain-containing protein</fullName>
    </recommendedName>
</protein>
<keyword evidence="3" id="KW-1185">Reference proteome</keyword>
<dbReference type="EMBL" id="JADYXP020000008">
    <property type="protein sequence ID" value="KAL0118517.1"/>
    <property type="molecule type" value="Genomic_DNA"/>
</dbReference>
<dbReference type="AlphaFoldDB" id="A0AAW2FT25"/>
<accession>A0AAW2FT25</accession>
<feature type="region of interest" description="Disordered" evidence="1">
    <location>
        <begin position="267"/>
        <end position="310"/>
    </location>
</feature>
<reference evidence="2 3" key="1">
    <citation type="submission" date="2023-03" db="EMBL/GenBank/DDBJ databases">
        <title>High recombination rates correlate with genetic variation in Cardiocondyla obscurior ants.</title>
        <authorList>
            <person name="Errbii M."/>
        </authorList>
    </citation>
    <scope>NUCLEOTIDE SEQUENCE [LARGE SCALE GENOMIC DNA]</scope>
    <source>
        <strain evidence="2">Alpha-2009</strain>
        <tissue evidence="2">Whole body</tissue>
    </source>
</reference>